<sequence>MSIDANQIHFLTKKALKGDLESAKTIINFLMSLDMREAIVVAYLIAYQIIMNIYMNLGEECKKCGGICCKFGSPIELTEFDLSEIIAEGISLSGIMNESNKYLIPRPCPFQDGWRCRIHENKPYACLSYPFAVEDIQKDVIVSWNSSEPPKPFIPQFCVAGQKTWDYIKFLIESFKKEHGKVPTPLELLEFANSSSKS</sequence>
<name>A0ABD4Z413_9CREN</name>
<evidence type="ECO:0000313" key="1">
    <source>
        <dbReference type="EMBL" id="MDK6028051.1"/>
    </source>
</evidence>
<dbReference type="AlphaFoldDB" id="A0ABD4Z413"/>
<dbReference type="EMBL" id="JASNVW010000001">
    <property type="protein sequence ID" value="MDK6028051.1"/>
    <property type="molecule type" value="Genomic_DNA"/>
</dbReference>
<accession>A0ABD4Z413</accession>
<organism evidence="1 2">
    <name type="scientific">Ignisphaera cupida</name>
    <dbReference type="NCBI Taxonomy" id="3050454"/>
    <lineage>
        <taxon>Archaea</taxon>
        <taxon>Thermoproteota</taxon>
        <taxon>Thermoprotei</taxon>
        <taxon>Desulfurococcales</taxon>
        <taxon>Desulfurococcaceae</taxon>
        <taxon>Ignisphaera</taxon>
    </lineage>
</organism>
<proteinExistence type="predicted"/>
<keyword evidence="2" id="KW-1185">Reference proteome</keyword>
<dbReference type="Pfam" id="PF03692">
    <property type="entry name" value="CxxCxxCC"/>
    <property type="match status" value="1"/>
</dbReference>
<protein>
    <submittedName>
        <fullName evidence="1">YkgJ family cysteine cluster protein</fullName>
    </submittedName>
</protein>
<reference evidence="1 2" key="1">
    <citation type="submission" date="2023-05" db="EMBL/GenBank/DDBJ databases">
        <title>A new hyperthermophilic archaea 'Ignisphaera cupida' sp. nov. and description of the family 'Ignisphaeraceae' fam. nov.</title>
        <authorList>
            <person name="Podosokorskaya O.A."/>
            <person name="Elcheninov A.G."/>
            <person name="Klukina A."/>
            <person name="Merkel A.Y."/>
        </authorList>
    </citation>
    <scope>NUCLEOTIDE SEQUENCE [LARGE SCALE GENOMIC DNA]</scope>
    <source>
        <strain evidence="1 2">4213-co</strain>
    </source>
</reference>
<dbReference type="RefSeq" id="WP_285273025.1">
    <property type="nucleotide sequence ID" value="NZ_JASNVW010000001.1"/>
</dbReference>
<comment type="caution">
    <text evidence="1">The sequence shown here is derived from an EMBL/GenBank/DDBJ whole genome shotgun (WGS) entry which is preliminary data.</text>
</comment>
<dbReference type="InterPro" id="IPR005358">
    <property type="entry name" value="Puta_zinc/iron-chelating_dom"/>
</dbReference>
<gene>
    <name evidence="1" type="ORF">QPL79_01555</name>
</gene>
<dbReference type="Proteomes" id="UP001529235">
    <property type="component" value="Unassembled WGS sequence"/>
</dbReference>
<evidence type="ECO:0000313" key="2">
    <source>
        <dbReference type="Proteomes" id="UP001529235"/>
    </source>
</evidence>